<evidence type="ECO:0000313" key="2">
    <source>
        <dbReference type="EMBL" id="CAD8310374.1"/>
    </source>
</evidence>
<feature type="chain" id="PRO_5031368602" evidence="1">
    <location>
        <begin position="20"/>
        <end position="135"/>
    </location>
</feature>
<reference evidence="2" key="1">
    <citation type="submission" date="2021-01" db="EMBL/GenBank/DDBJ databases">
        <authorList>
            <person name="Corre E."/>
            <person name="Pelletier E."/>
            <person name="Niang G."/>
            <person name="Scheremetjew M."/>
            <person name="Finn R."/>
            <person name="Kale V."/>
            <person name="Holt S."/>
            <person name="Cochrane G."/>
            <person name="Meng A."/>
            <person name="Brown T."/>
            <person name="Cohen L."/>
        </authorList>
    </citation>
    <scope>NUCLEOTIDE SEQUENCE</scope>
    <source>
        <strain evidence="2">CCMP147</strain>
    </source>
</reference>
<gene>
    <name evidence="2" type="ORF">TDUB1175_LOCUS9779</name>
</gene>
<keyword evidence="1" id="KW-0732">Signal</keyword>
<sequence length="135" mass="14242">MFKHSLFLLALGLVGRSRAVTIYYPASSTSGNDPIGVDCGCGSACPSGTTGTTAMSPGNPSYYACQCSGCGMIAPPGYGNPVAAHFVKGEVSYEPIWGDEVVLNDKTGSIELLEAHLETDMVEIQVEKRTEYLRG</sequence>
<feature type="signal peptide" evidence="1">
    <location>
        <begin position="1"/>
        <end position="19"/>
    </location>
</feature>
<dbReference type="AlphaFoldDB" id="A0A7R9Z7N7"/>
<protein>
    <submittedName>
        <fullName evidence="2">Uncharacterized protein</fullName>
    </submittedName>
</protein>
<organism evidence="2">
    <name type="scientific">Pseudictyota dubia</name>
    <dbReference type="NCBI Taxonomy" id="2749911"/>
    <lineage>
        <taxon>Eukaryota</taxon>
        <taxon>Sar</taxon>
        <taxon>Stramenopiles</taxon>
        <taxon>Ochrophyta</taxon>
        <taxon>Bacillariophyta</taxon>
        <taxon>Mediophyceae</taxon>
        <taxon>Biddulphiophycidae</taxon>
        <taxon>Eupodiscales</taxon>
        <taxon>Odontellaceae</taxon>
        <taxon>Pseudictyota</taxon>
    </lineage>
</organism>
<evidence type="ECO:0000256" key="1">
    <source>
        <dbReference type="SAM" id="SignalP"/>
    </source>
</evidence>
<dbReference type="EMBL" id="HBED01019551">
    <property type="protein sequence ID" value="CAD8310374.1"/>
    <property type="molecule type" value="Transcribed_RNA"/>
</dbReference>
<name>A0A7R9Z7N7_9STRA</name>
<accession>A0A7R9Z7N7</accession>
<proteinExistence type="predicted"/>